<dbReference type="PANTHER" id="PTHR12884">
    <property type="entry name" value="60S RIBOSOMAL PROTEIN L29"/>
    <property type="match status" value="1"/>
</dbReference>
<keyword evidence="2 4" id="KW-0689">Ribosomal protein</keyword>
<name>A0A433QE76_9FUNG</name>
<dbReference type="GO" id="GO:0003735">
    <property type="term" value="F:structural constituent of ribosome"/>
    <property type="evidence" value="ECO:0007669"/>
    <property type="project" value="UniProtKB-UniRule"/>
</dbReference>
<evidence type="ECO:0000313" key="5">
    <source>
        <dbReference type="EMBL" id="RUS28115.1"/>
    </source>
</evidence>
<dbReference type="AlphaFoldDB" id="A0A433QE76"/>
<evidence type="ECO:0000256" key="3">
    <source>
        <dbReference type="ARBA" id="ARBA00023274"/>
    </source>
</evidence>
<dbReference type="Proteomes" id="UP000274822">
    <property type="component" value="Unassembled WGS sequence"/>
</dbReference>
<comment type="caution">
    <text evidence="5">The sequence shown here is derived from an EMBL/GenBank/DDBJ whole genome shotgun (WGS) entry which is preliminary data.</text>
</comment>
<evidence type="ECO:0000256" key="2">
    <source>
        <dbReference type="ARBA" id="ARBA00022980"/>
    </source>
</evidence>
<protein>
    <recommendedName>
        <fullName evidence="4">60S ribosomal protein L29</fullName>
    </recommendedName>
</protein>
<comment type="similarity">
    <text evidence="1 4">Belongs to the eukaryotic ribosomal protein eL29 family.</text>
</comment>
<dbReference type="GO" id="GO:0022625">
    <property type="term" value="C:cytosolic large ribosomal subunit"/>
    <property type="evidence" value="ECO:0007669"/>
    <property type="project" value="TreeGrafter"/>
</dbReference>
<reference evidence="5 6" key="1">
    <citation type="journal article" date="2018" name="New Phytol.">
        <title>Phylogenomics of Endogonaceae and evolution of mycorrhizas within Mucoromycota.</title>
        <authorList>
            <person name="Chang Y."/>
            <person name="Desiro A."/>
            <person name="Na H."/>
            <person name="Sandor L."/>
            <person name="Lipzen A."/>
            <person name="Clum A."/>
            <person name="Barry K."/>
            <person name="Grigoriev I.V."/>
            <person name="Martin F.M."/>
            <person name="Stajich J.E."/>
            <person name="Smith M.E."/>
            <person name="Bonito G."/>
            <person name="Spatafora J.W."/>
        </authorList>
    </citation>
    <scope>NUCLEOTIDE SEQUENCE [LARGE SCALE GENOMIC DNA]</scope>
    <source>
        <strain evidence="5 6">AD002</strain>
    </source>
</reference>
<dbReference type="EMBL" id="RBNJ01007172">
    <property type="protein sequence ID" value="RUS28115.1"/>
    <property type="molecule type" value="Genomic_DNA"/>
</dbReference>
<evidence type="ECO:0000256" key="4">
    <source>
        <dbReference type="RuleBase" id="RU364026"/>
    </source>
</evidence>
<proteinExistence type="inferred from homology"/>
<evidence type="ECO:0000256" key="1">
    <source>
        <dbReference type="ARBA" id="ARBA00010247"/>
    </source>
</evidence>
<dbReference type="Gene3D" id="6.10.140.1730">
    <property type="match status" value="1"/>
</dbReference>
<dbReference type="InterPro" id="IPR002673">
    <property type="entry name" value="Ribosomal_eL29"/>
</dbReference>
<evidence type="ECO:0000313" key="6">
    <source>
        <dbReference type="Proteomes" id="UP000274822"/>
    </source>
</evidence>
<dbReference type="GO" id="GO:0002181">
    <property type="term" value="P:cytoplasmic translation"/>
    <property type="evidence" value="ECO:0007669"/>
    <property type="project" value="TreeGrafter"/>
</dbReference>
<sequence length="125" mass="13947">MVLLFESNLVRYVIEALTTRWEVVWGSGIAEWTGWNGVLSGEGFTPAGFWAIHRKAHRNGIKKPKSNAHPSLKGVDPKFLRNQRRAKKGNAKFGIGWVVVAPWNFKKGGAVMGFWILLHAVTGHV</sequence>
<accession>A0A433QE76</accession>
<dbReference type="PANTHER" id="PTHR12884:SF0">
    <property type="entry name" value="60S RIBOSOMAL PROTEIN L29"/>
    <property type="match status" value="1"/>
</dbReference>
<organism evidence="5 6">
    <name type="scientific">Jimgerdemannia flammicorona</name>
    <dbReference type="NCBI Taxonomy" id="994334"/>
    <lineage>
        <taxon>Eukaryota</taxon>
        <taxon>Fungi</taxon>
        <taxon>Fungi incertae sedis</taxon>
        <taxon>Mucoromycota</taxon>
        <taxon>Mucoromycotina</taxon>
        <taxon>Endogonomycetes</taxon>
        <taxon>Endogonales</taxon>
        <taxon>Endogonaceae</taxon>
        <taxon>Jimgerdemannia</taxon>
    </lineage>
</organism>
<gene>
    <name evidence="5" type="ORF">BC938DRAFT_482298</name>
</gene>
<keyword evidence="6" id="KW-1185">Reference proteome</keyword>
<keyword evidence="3 4" id="KW-0687">Ribonucleoprotein</keyword>
<dbReference type="Pfam" id="PF01779">
    <property type="entry name" value="Ribosomal_L29e"/>
    <property type="match status" value="1"/>
</dbReference>